<name>A0A1X7IZR8_9FLAO</name>
<dbReference type="Pfam" id="PF13480">
    <property type="entry name" value="Acetyltransf_6"/>
    <property type="match status" value="1"/>
</dbReference>
<dbReference type="Gene3D" id="3.40.630.30">
    <property type="match status" value="1"/>
</dbReference>
<sequence length="396" mass="47351">MQIRPVNRKVSFMKIQTIDLFAELFEKEYGLPDIFAELQFDKKNTTQDPLSLKKNFSSAYYLKFVPDYMEFPLVSESLFHCEKLVHVKGYSIKLDNFTDVNGYIKNQFKSNAKTILRYVNRLESCFNIDYKMFYGQIDKDIYNFIMDSLFNMMQKRFGQLQIKNESEAKWEHTRTILYDLILKKRASLFVIYSGSKPIEISINYHFKGILFSSISSYDIDYSKFGLGHVEIVKQLEWCLANNHKIFEMGRGDLDYKRRWSNQIYNFEHHIFFKKSSLYGKLWSIRLKWIHLIKLYLKSKNIDQVYKKLKSRLTHTRDMNIKPIDCNIEIIDSLPPLDNLVTIDIQLEDNSFLRKYVYDFQYSHIVHETQVEIFRLEQENTYIIKGDKASVKIYLEN</sequence>
<dbReference type="EMBL" id="FXAO01000002">
    <property type="protein sequence ID" value="SMG20486.1"/>
    <property type="molecule type" value="Genomic_DNA"/>
</dbReference>
<dbReference type="InterPro" id="IPR038740">
    <property type="entry name" value="BioF2-like_GNAT_dom"/>
</dbReference>
<keyword evidence="2" id="KW-0808">Transferase</keyword>
<keyword evidence="3" id="KW-1185">Reference proteome</keyword>
<dbReference type="AlphaFoldDB" id="A0A1X7IZR8"/>
<organism evidence="2 3">
    <name type="scientific">Arenibacter troitsensis</name>
    <dbReference type="NCBI Taxonomy" id="188872"/>
    <lineage>
        <taxon>Bacteria</taxon>
        <taxon>Pseudomonadati</taxon>
        <taxon>Bacteroidota</taxon>
        <taxon>Flavobacteriia</taxon>
        <taxon>Flavobacteriales</taxon>
        <taxon>Flavobacteriaceae</taxon>
        <taxon>Arenibacter</taxon>
    </lineage>
</organism>
<dbReference type="OrthoDB" id="1099770at2"/>
<protein>
    <submittedName>
        <fullName evidence="2">Acetyltransferase (GNAT) domain-containing protein</fullName>
    </submittedName>
</protein>
<dbReference type="InterPro" id="IPR016181">
    <property type="entry name" value="Acyl_CoA_acyltransferase"/>
</dbReference>
<evidence type="ECO:0000259" key="1">
    <source>
        <dbReference type="Pfam" id="PF13480"/>
    </source>
</evidence>
<gene>
    <name evidence="2" type="ORF">SAMN03080602_01312</name>
</gene>
<dbReference type="GO" id="GO:0016740">
    <property type="term" value="F:transferase activity"/>
    <property type="evidence" value="ECO:0007669"/>
    <property type="project" value="UniProtKB-KW"/>
</dbReference>
<evidence type="ECO:0000313" key="3">
    <source>
        <dbReference type="Proteomes" id="UP000193420"/>
    </source>
</evidence>
<accession>A0A1X7IZR8</accession>
<dbReference type="STRING" id="188872.SAMN03080602_01312"/>
<evidence type="ECO:0000313" key="2">
    <source>
        <dbReference type="EMBL" id="SMG20486.1"/>
    </source>
</evidence>
<dbReference type="SUPFAM" id="SSF55729">
    <property type="entry name" value="Acyl-CoA N-acyltransferases (Nat)"/>
    <property type="match status" value="1"/>
</dbReference>
<proteinExistence type="predicted"/>
<feature type="domain" description="BioF2-like acetyltransferase" evidence="1">
    <location>
        <begin position="146"/>
        <end position="257"/>
    </location>
</feature>
<dbReference type="Proteomes" id="UP000193420">
    <property type="component" value="Unassembled WGS sequence"/>
</dbReference>
<reference evidence="3" key="1">
    <citation type="submission" date="2017-04" db="EMBL/GenBank/DDBJ databases">
        <authorList>
            <person name="Varghese N."/>
            <person name="Submissions S."/>
        </authorList>
    </citation>
    <scope>NUCLEOTIDE SEQUENCE [LARGE SCALE GENOMIC DNA]</scope>
    <source>
        <strain evidence="3">DSM 19835</strain>
    </source>
</reference>